<dbReference type="Pfam" id="PF13185">
    <property type="entry name" value="GAF_2"/>
    <property type="match status" value="2"/>
</dbReference>
<evidence type="ECO:0000259" key="2">
    <source>
        <dbReference type="PROSITE" id="PS50887"/>
    </source>
</evidence>
<dbReference type="InterPro" id="IPR001633">
    <property type="entry name" value="EAL_dom"/>
</dbReference>
<dbReference type="InterPro" id="IPR029787">
    <property type="entry name" value="Nucleotide_cyclase"/>
</dbReference>
<dbReference type="CDD" id="cd01948">
    <property type="entry name" value="EAL"/>
    <property type="match status" value="1"/>
</dbReference>
<dbReference type="InterPro" id="IPR052155">
    <property type="entry name" value="Biofilm_reg_signaling"/>
</dbReference>
<dbReference type="Gene3D" id="3.20.20.450">
    <property type="entry name" value="EAL domain"/>
    <property type="match status" value="1"/>
</dbReference>
<dbReference type="CDD" id="cd01949">
    <property type="entry name" value="GGDEF"/>
    <property type="match status" value="1"/>
</dbReference>
<dbReference type="PANTHER" id="PTHR44757:SF2">
    <property type="entry name" value="BIOFILM ARCHITECTURE MAINTENANCE PROTEIN MBAA"/>
    <property type="match status" value="1"/>
</dbReference>
<dbReference type="Gene3D" id="3.30.450.40">
    <property type="match status" value="2"/>
</dbReference>
<organism evidence="3 4">
    <name type="scientific">Motiliproteus coralliicola</name>
    <dbReference type="NCBI Taxonomy" id="2283196"/>
    <lineage>
        <taxon>Bacteria</taxon>
        <taxon>Pseudomonadati</taxon>
        <taxon>Pseudomonadota</taxon>
        <taxon>Gammaproteobacteria</taxon>
        <taxon>Oceanospirillales</taxon>
        <taxon>Oceanospirillaceae</taxon>
        <taxon>Motiliproteus</taxon>
    </lineage>
</organism>
<feature type="domain" description="GGDEF" evidence="2">
    <location>
        <begin position="381"/>
        <end position="514"/>
    </location>
</feature>
<dbReference type="Pfam" id="PF00990">
    <property type="entry name" value="GGDEF"/>
    <property type="match status" value="1"/>
</dbReference>
<dbReference type="InterPro" id="IPR043128">
    <property type="entry name" value="Rev_trsase/Diguanyl_cyclase"/>
</dbReference>
<reference evidence="3 4" key="1">
    <citation type="submission" date="2018-07" db="EMBL/GenBank/DDBJ databases">
        <title>Motiliproteus coralliicola sp. nov., a bacterium isolated from Coral.</title>
        <authorList>
            <person name="Wang G."/>
        </authorList>
    </citation>
    <scope>NUCLEOTIDE SEQUENCE [LARGE SCALE GENOMIC DNA]</scope>
    <source>
        <strain evidence="3 4">C34</strain>
    </source>
</reference>
<evidence type="ECO:0000313" key="4">
    <source>
        <dbReference type="Proteomes" id="UP000253769"/>
    </source>
</evidence>
<dbReference type="SUPFAM" id="SSF55073">
    <property type="entry name" value="Nucleotide cyclase"/>
    <property type="match status" value="1"/>
</dbReference>
<dbReference type="Pfam" id="PF00563">
    <property type="entry name" value="EAL"/>
    <property type="match status" value="1"/>
</dbReference>
<dbReference type="PROSITE" id="PS50883">
    <property type="entry name" value="EAL"/>
    <property type="match status" value="1"/>
</dbReference>
<dbReference type="InterPro" id="IPR029016">
    <property type="entry name" value="GAF-like_dom_sf"/>
</dbReference>
<dbReference type="InterPro" id="IPR003018">
    <property type="entry name" value="GAF"/>
</dbReference>
<gene>
    <name evidence="3" type="ORF">DV711_07950</name>
</gene>
<dbReference type="OrthoDB" id="9176779at2"/>
<name>A0A369WN74_9GAMM</name>
<dbReference type="SMART" id="SM00052">
    <property type="entry name" value="EAL"/>
    <property type="match status" value="1"/>
</dbReference>
<proteinExistence type="predicted"/>
<dbReference type="SUPFAM" id="SSF55781">
    <property type="entry name" value="GAF domain-like"/>
    <property type="match status" value="2"/>
</dbReference>
<dbReference type="AlphaFoldDB" id="A0A369WN74"/>
<keyword evidence="4" id="KW-1185">Reference proteome</keyword>
<accession>A0A369WN74</accession>
<dbReference type="SMART" id="SM00065">
    <property type="entry name" value="GAF"/>
    <property type="match status" value="2"/>
</dbReference>
<evidence type="ECO:0000313" key="3">
    <source>
        <dbReference type="EMBL" id="RDE22519.1"/>
    </source>
</evidence>
<dbReference type="SUPFAM" id="SSF141868">
    <property type="entry name" value="EAL domain-like"/>
    <property type="match status" value="1"/>
</dbReference>
<dbReference type="RefSeq" id="WP_114695148.1">
    <property type="nucleotide sequence ID" value="NZ_QQOH01000002.1"/>
</dbReference>
<protein>
    <submittedName>
        <fullName evidence="3">EAL domain-containing protein</fullName>
    </submittedName>
</protein>
<comment type="caution">
    <text evidence="3">The sequence shown here is derived from an EMBL/GenBank/DDBJ whole genome shotgun (WGS) entry which is preliminary data.</text>
</comment>
<feature type="domain" description="EAL" evidence="1">
    <location>
        <begin position="523"/>
        <end position="775"/>
    </location>
</feature>
<dbReference type="Gene3D" id="3.30.70.270">
    <property type="match status" value="1"/>
</dbReference>
<dbReference type="InterPro" id="IPR000160">
    <property type="entry name" value="GGDEF_dom"/>
</dbReference>
<dbReference type="Proteomes" id="UP000253769">
    <property type="component" value="Unassembled WGS sequence"/>
</dbReference>
<dbReference type="EMBL" id="QQOH01000002">
    <property type="protein sequence ID" value="RDE22519.1"/>
    <property type="molecule type" value="Genomic_DNA"/>
</dbReference>
<sequence>MNSDYTPFVSITSDASIALGRLTLDLVSAHDEKEIYAKLAESLPKMLSADRSSVTLLTDSQEEFEIFALHGENGALPLGKSIPVNNTLAGIAATKVSTCWHDIEEDETSIDGQQLYQQGIKSIINSPLIFSNKVIGTVNIGSYLPQAYDQNSAGLLTLIASLVSTYLERQRLLIQAQLGVEQYRLYSEQLTVLNQIAAKLAAANSEQCVFKIIKESISKVIPAQRISYVVINHDSYQCEVKTIYNDKQIQMPTVIDINDSALMPVLDSGQALFFDDTTITTSDKHKHLAKQGIRAAWSVPVRISDRIAGILNVGTFDPISQGDQQLKLLNMFSGIMGVTLSRVCLQSELERQASYDNLTGLPNRALLHQKLASVLATPSPAPFTLLFIDLDRFKQVNDSLGHNVGDELLRQVTRRVYQQIRKQDFIARLGGDEFVVLLADCGSEEVAHTTSKRIIETLKAPFSIERHHIFIGASIGISSYPKHGLDPEELLKYADIAMYQAKKHAHDNFHFYSDALLEIINSNRQIESQLRLALNNNQLNLVFQPLIGNDQVIGVESLLRWNHAELGQVSPDSFIPVAEESLLICDITSWVLEKSLRTLTGFREYLPELYVSVNISGKDCLDLTKLKTRVIRALEKHQLPGSALKLELTESIFLQNIDDIKILFTELKQLGVRLAIDDFGTGFSSLAYLLNLPLDQIKIDRSFIADIDTDPAKYGVVKGITDIAKSLKIDCLAEGVETQAQKKALERMGCNHFQGYLFSRPLPTNELANLLKLDTPN</sequence>
<dbReference type="InterPro" id="IPR035919">
    <property type="entry name" value="EAL_sf"/>
</dbReference>
<dbReference type="PROSITE" id="PS50887">
    <property type="entry name" value="GGDEF"/>
    <property type="match status" value="1"/>
</dbReference>
<dbReference type="PANTHER" id="PTHR44757">
    <property type="entry name" value="DIGUANYLATE CYCLASE DGCP"/>
    <property type="match status" value="1"/>
</dbReference>
<dbReference type="SMART" id="SM00267">
    <property type="entry name" value="GGDEF"/>
    <property type="match status" value="1"/>
</dbReference>
<dbReference type="NCBIfam" id="TIGR00254">
    <property type="entry name" value="GGDEF"/>
    <property type="match status" value="1"/>
</dbReference>
<evidence type="ECO:0000259" key="1">
    <source>
        <dbReference type="PROSITE" id="PS50883"/>
    </source>
</evidence>